<dbReference type="GO" id="GO:0005886">
    <property type="term" value="C:plasma membrane"/>
    <property type="evidence" value="ECO:0007669"/>
    <property type="project" value="TreeGrafter"/>
</dbReference>
<dbReference type="Pfam" id="PF00230">
    <property type="entry name" value="MIP"/>
    <property type="match status" value="1"/>
</dbReference>
<evidence type="ECO:0000256" key="6">
    <source>
        <dbReference type="ARBA" id="ARBA00022989"/>
    </source>
</evidence>
<dbReference type="Gene3D" id="1.20.1080.10">
    <property type="entry name" value="Glycerol uptake facilitator protein"/>
    <property type="match status" value="1"/>
</dbReference>
<evidence type="ECO:0000256" key="9">
    <source>
        <dbReference type="RuleBase" id="RU000477"/>
    </source>
</evidence>
<dbReference type="EMBL" id="JAEVFJ010000053">
    <property type="protein sequence ID" value="KAH8080731.1"/>
    <property type="molecule type" value="Genomic_DNA"/>
</dbReference>
<evidence type="ECO:0000313" key="12">
    <source>
        <dbReference type="Proteomes" id="UP000813824"/>
    </source>
</evidence>
<dbReference type="GO" id="GO:0015254">
    <property type="term" value="F:glycerol channel activity"/>
    <property type="evidence" value="ECO:0007669"/>
    <property type="project" value="TreeGrafter"/>
</dbReference>
<dbReference type="InterPro" id="IPR023271">
    <property type="entry name" value="Aquaporin-like"/>
</dbReference>
<dbReference type="AlphaFoldDB" id="A0A8K0XKD7"/>
<accession>A0A8K0XKD7</accession>
<keyword evidence="4 9" id="KW-0812">Transmembrane</keyword>
<dbReference type="InterPro" id="IPR050363">
    <property type="entry name" value="MIP/Aquaporin"/>
</dbReference>
<feature type="transmembrane region" description="Helical" evidence="10">
    <location>
        <begin position="215"/>
        <end position="233"/>
    </location>
</feature>
<comment type="catalytic activity">
    <reaction evidence="8">
        <text>H2O(in) = H2O(out)</text>
        <dbReference type="Rhea" id="RHEA:29667"/>
        <dbReference type="ChEBI" id="CHEBI:15377"/>
    </reaction>
</comment>
<protein>
    <submittedName>
        <fullName evidence="11">Aquaporin</fullName>
    </submittedName>
</protein>
<gene>
    <name evidence="11" type="ORF">BXZ70DRAFT_1012487</name>
</gene>
<evidence type="ECO:0000256" key="10">
    <source>
        <dbReference type="SAM" id="Phobius"/>
    </source>
</evidence>
<keyword evidence="3 9" id="KW-0813">Transport</keyword>
<evidence type="ECO:0000313" key="11">
    <source>
        <dbReference type="EMBL" id="KAH8080731.1"/>
    </source>
</evidence>
<evidence type="ECO:0000256" key="2">
    <source>
        <dbReference type="ARBA" id="ARBA00006175"/>
    </source>
</evidence>
<evidence type="ECO:0000256" key="7">
    <source>
        <dbReference type="ARBA" id="ARBA00023136"/>
    </source>
</evidence>
<dbReference type="InterPro" id="IPR022357">
    <property type="entry name" value="MIP_CS"/>
</dbReference>
<comment type="similarity">
    <text evidence="2 9">Belongs to the MIP/aquaporin (TC 1.A.8) family.</text>
</comment>
<organism evidence="11 12">
    <name type="scientific">Cristinia sonorae</name>
    <dbReference type="NCBI Taxonomy" id="1940300"/>
    <lineage>
        <taxon>Eukaryota</taxon>
        <taxon>Fungi</taxon>
        <taxon>Dikarya</taxon>
        <taxon>Basidiomycota</taxon>
        <taxon>Agaricomycotina</taxon>
        <taxon>Agaricomycetes</taxon>
        <taxon>Agaricomycetidae</taxon>
        <taxon>Agaricales</taxon>
        <taxon>Pleurotineae</taxon>
        <taxon>Stephanosporaceae</taxon>
        <taxon>Cristinia</taxon>
    </lineage>
</organism>
<dbReference type="CDD" id="cd00333">
    <property type="entry name" value="MIP"/>
    <property type="match status" value="1"/>
</dbReference>
<keyword evidence="7 10" id="KW-0472">Membrane</keyword>
<evidence type="ECO:0000256" key="1">
    <source>
        <dbReference type="ARBA" id="ARBA00004141"/>
    </source>
</evidence>
<evidence type="ECO:0000256" key="3">
    <source>
        <dbReference type="ARBA" id="ARBA00022448"/>
    </source>
</evidence>
<dbReference type="SUPFAM" id="SSF81338">
    <property type="entry name" value="Aquaporin-like"/>
    <property type="match status" value="1"/>
</dbReference>
<feature type="transmembrane region" description="Helical" evidence="10">
    <location>
        <begin position="132"/>
        <end position="152"/>
    </location>
</feature>
<feature type="transmembrane region" description="Helical" evidence="10">
    <location>
        <begin position="180"/>
        <end position="203"/>
    </location>
</feature>
<reference evidence="11" key="1">
    <citation type="journal article" date="2021" name="New Phytol.">
        <title>Evolutionary innovations through gain and loss of genes in the ectomycorrhizal Boletales.</title>
        <authorList>
            <person name="Wu G."/>
            <person name="Miyauchi S."/>
            <person name="Morin E."/>
            <person name="Kuo A."/>
            <person name="Drula E."/>
            <person name="Varga T."/>
            <person name="Kohler A."/>
            <person name="Feng B."/>
            <person name="Cao Y."/>
            <person name="Lipzen A."/>
            <person name="Daum C."/>
            <person name="Hundley H."/>
            <person name="Pangilinan J."/>
            <person name="Johnson J."/>
            <person name="Barry K."/>
            <person name="LaButti K."/>
            <person name="Ng V."/>
            <person name="Ahrendt S."/>
            <person name="Min B."/>
            <person name="Choi I.G."/>
            <person name="Park H."/>
            <person name="Plett J.M."/>
            <person name="Magnuson J."/>
            <person name="Spatafora J.W."/>
            <person name="Nagy L.G."/>
            <person name="Henrissat B."/>
            <person name="Grigoriev I.V."/>
            <person name="Yang Z.L."/>
            <person name="Xu J."/>
            <person name="Martin F.M."/>
        </authorList>
    </citation>
    <scope>NUCLEOTIDE SEQUENCE</scope>
    <source>
        <strain evidence="11">KKN 215</strain>
    </source>
</reference>
<dbReference type="FunFam" id="1.20.1080.10:FF:000027">
    <property type="entry name" value="MIP aquaporin"/>
    <property type="match status" value="1"/>
</dbReference>
<dbReference type="Proteomes" id="UP000813824">
    <property type="component" value="Unassembled WGS sequence"/>
</dbReference>
<dbReference type="PRINTS" id="PR00783">
    <property type="entry name" value="MINTRINSICP"/>
</dbReference>
<dbReference type="PANTHER" id="PTHR43829:SF9">
    <property type="entry name" value="AQUAPORIN-9"/>
    <property type="match status" value="1"/>
</dbReference>
<feature type="transmembrane region" description="Helical" evidence="10">
    <location>
        <begin position="91"/>
        <end position="111"/>
    </location>
</feature>
<comment type="subcellular location">
    <subcellularLocation>
        <location evidence="1">Membrane</location>
        <topology evidence="1">Multi-pass membrane protein</topology>
    </subcellularLocation>
</comment>
<proteinExistence type="inferred from homology"/>
<keyword evidence="12" id="KW-1185">Reference proteome</keyword>
<evidence type="ECO:0000256" key="8">
    <source>
        <dbReference type="ARBA" id="ARBA00034651"/>
    </source>
</evidence>
<evidence type="ECO:0000256" key="4">
    <source>
        <dbReference type="ARBA" id="ARBA00022692"/>
    </source>
</evidence>
<dbReference type="OrthoDB" id="3222at2759"/>
<dbReference type="NCBIfam" id="TIGR00861">
    <property type="entry name" value="MIP"/>
    <property type="match status" value="1"/>
</dbReference>
<comment type="caution">
    <text evidence="11">The sequence shown here is derived from an EMBL/GenBank/DDBJ whole genome shotgun (WGS) entry which is preliminary data.</text>
</comment>
<dbReference type="PANTHER" id="PTHR43829">
    <property type="entry name" value="AQUAPORIN OR AQUAGLYCEROPORIN RELATED"/>
    <property type="match status" value="1"/>
</dbReference>
<feature type="transmembrane region" description="Helical" evidence="10">
    <location>
        <begin position="267"/>
        <end position="292"/>
    </location>
</feature>
<dbReference type="GO" id="GO:0015250">
    <property type="term" value="F:water channel activity"/>
    <property type="evidence" value="ECO:0007669"/>
    <property type="project" value="TreeGrafter"/>
</dbReference>
<keyword evidence="5" id="KW-0677">Repeat</keyword>
<dbReference type="InterPro" id="IPR000425">
    <property type="entry name" value="MIP"/>
</dbReference>
<sequence length="318" mass="34005">MAMLTTSRPTMKSMPSEMSDSITIATTHIESPRYPNRWSKIRKHLREPAAEFLGVLLLVLFGSGVNAQTTLSASKAVSTSPAGDYTSAVLGWGVGLALGGWVSAGISGGHINPAVTISFALLRDFPWKKVPAYITAQVLGGICGAGIVYANYHQAIDLFENGARTLSTAGFFGTFTAPHLSAAGAFFEEFLGTAVLLLVICAVTDKRNSPPPSGLVPLVLFFTLMGIAAAIGWQTGFALNPARDFGPRALTAMVGYGKQVFTYRNHYWIWCGIMAPILGGITGVFAYDALIFTGDESVLNRSFTKTRQLRHQSSDESV</sequence>
<keyword evidence="6 10" id="KW-1133">Transmembrane helix</keyword>
<evidence type="ECO:0000256" key="5">
    <source>
        <dbReference type="ARBA" id="ARBA00022737"/>
    </source>
</evidence>
<dbReference type="PROSITE" id="PS00221">
    <property type="entry name" value="MIP"/>
    <property type="match status" value="1"/>
</dbReference>
<name>A0A8K0XKD7_9AGAR</name>